<evidence type="ECO:0000313" key="1">
    <source>
        <dbReference type="EMBL" id="KAL3888120.1"/>
    </source>
</evidence>
<feature type="non-terminal residue" evidence="1">
    <location>
        <position position="124"/>
    </location>
</feature>
<keyword evidence="2" id="KW-1185">Reference proteome</keyword>
<evidence type="ECO:0000313" key="2">
    <source>
        <dbReference type="Proteomes" id="UP001634394"/>
    </source>
</evidence>
<feature type="non-terminal residue" evidence="1">
    <location>
        <position position="1"/>
    </location>
</feature>
<gene>
    <name evidence="1" type="ORF">ACJMK2_000500</name>
</gene>
<organism evidence="1 2">
    <name type="scientific">Sinanodonta woodiana</name>
    <name type="common">Chinese pond mussel</name>
    <name type="synonym">Anodonta woodiana</name>
    <dbReference type="NCBI Taxonomy" id="1069815"/>
    <lineage>
        <taxon>Eukaryota</taxon>
        <taxon>Metazoa</taxon>
        <taxon>Spiralia</taxon>
        <taxon>Lophotrochozoa</taxon>
        <taxon>Mollusca</taxon>
        <taxon>Bivalvia</taxon>
        <taxon>Autobranchia</taxon>
        <taxon>Heteroconchia</taxon>
        <taxon>Palaeoheterodonta</taxon>
        <taxon>Unionida</taxon>
        <taxon>Unionoidea</taxon>
        <taxon>Unionidae</taxon>
        <taxon>Unioninae</taxon>
        <taxon>Sinanodonta</taxon>
    </lineage>
</organism>
<protein>
    <submittedName>
        <fullName evidence="1">Uncharacterized protein</fullName>
    </submittedName>
</protein>
<dbReference type="InterPro" id="IPR036388">
    <property type="entry name" value="WH-like_DNA-bd_sf"/>
</dbReference>
<dbReference type="Proteomes" id="UP001634394">
    <property type="component" value="Unassembled WGS sequence"/>
</dbReference>
<proteinExistence type="predicted"/>
<sequence length="124" mass="14731">GKTDEICKKYFREIRSYLKDKPTRFHLIHEDFAIDNTVVDIKLDDLKRKIVEVASQQPYWGEKIPARWLILEQELMRHKAAGWKVISREAVEKINKEGTVPIEKGEELDLFLRYLHETGTIIYF</sequence>
<reference evidence="1 2" key="1">
    <citation type="submission" date="2024-11" db="EMBL/GenBank/DDBJ databases">
        <title>Chromosome-level genome assembly of the freshwater bivalve Anodonta woodiana.</title>
        <authorList>
            <person name="Chen X."/>
        </authorList>
    </citation>
    <scope>NUCLEOTIDE SEQUENCE [LARGE SCALE GENOMIC DNA]</scope>
    <source>
        <strain evidence="1">MN2024</strain>
        <tissue evidence="1">Gills</tissue>
    </source>
</reference>
<accession>A0ABD3XR83</accession>
<comment type="caution">
    <text evidence="1">The sequence shown here is derived from an EMBL/GenBank/DDBJ whole genome shotgun (WGS) entry which is preliminary data.</text>
</comment>
<dbReference type="Gene3D" id="1.10.10.10">
    <property type="entry name" value="Winged helix-like DNA-binding domain superfamily/Winged helix DNA-binding domain"/>
    <property type="match status" value="1"/>
</dbReference>
<name>A0ABD3XR83_SINWO</name>
<dbReference type="AlphaFoldDB" id="A0ABD3XR83"/>
<dbReference type="EMBL" id="JBJQND010000001">
    <property type="protein sequence ID" value="KAL3888120.1"/>
    <property type="molecule type" value="Genomic_DNA"/>
</dbReference>